<evidence type="ECO:0000313" key="15">
    <source>
        <dbReference type="EMBL" id="JAB69371.1"/>
    </source>
</evidence>
<keyword evidence="7" id="KW-0548">Nucleotidyltransferase</keyword>
<dbReference type="GO" id="GO:0005524">
    <property type="term" value="F:ATP binding"/>
    <property type="evidence" value="ECO:0007669"/>
    <property type="project" value="UniProtKB-KW"/>
</dbReference>
<protein>
    <recommendedName>
        <fullName evidence="3">FAD synthase</fullName>
        <ecNumber evidence="3">2.7.7.2</ecNumber>
    </recommendedName>
    <alternativeName>
        <fullName evidence="11">FAD pyrophosphorylase</fullName>
    </alternativeName>
    <alternativeName>
        <fullName evidence="12">FMN adenylyltransferase</fullName>
    </alternativeName>
</protein>
<evidence type="ECO:0000256" key="2">
    <source>
        <dbReference type="ARBA" id="ARBA00007589"/>
    </source>
</evidence>
<keyword evidence="10" id="KW-0067">ATP-binding</keyword>
<dbReference type="InterPro" id="IPR056596">
    <property type="entry name" value="FLAD1_M"/>
</dbReference>
<dbReference type="Pfam" id="PF24102">
    <property type="entry name" value="FLAD1_M"/>
    <property type="match status" value="1"/>
</dbReference>
<dbReference type="EC" id="2.7.7.2" evidence="3"/>
<reference evidence="15" key="1">
    <citation type="journal article" date="2015" name="Sci. Rep.">
        <title>Tissue- and time-dependent transcription in Ixodes ricinus salivary glands and midguts when blood feeding on the vertebrate host.</title>
        <authorList>
            <person name="Kotsyfakis M."/>
            <person name="Schwarz A."/>
            <person name="Erhart J."/>
            <person name="Ribeiro J.M."/>
        </authorList>
    </citation>
    <scope>NUCLEOTIDE SEQUENCE</scope>
    <source>
        <tissue evidence="15">Salivary gland and midgut</tissue>
    </source>
</reference>
<keyword evidence="5" id="KW-0288">FMN</keyword>
<dbReference type="PANTHER" id="PTHR23293">
    <property type="entry name" value="FAD SYNTHETASE-RELATED FMN ADENYLYLTRANSFERASE"/>
    <property type="match status" value="1"/>
</dbReference>
<keyword evidence="8" id="KW-0547">Nucleotide-binding</keyword>
<dbReference type="EMBL" id="GANP01015097">
    <property type="protein sequence ID" value="JAB69371.1"/>
    <property type="molecule type" value="mRNA"/>
</dbReference>
<evidence type="ECO:0000256" key="7">
    <source>
        <dbReference type="ARBA" id="ARBA00022695"/>
    </source>
</evidence>
<name>V5IBP1_IXORI</name>
<organism evidence="15">
    <name type="scientific">Ixodes ricinus</name>
    <name type="common">Common tick</name>
    <name type="synonym">Acarus ricinus</name>
    <dbReference type="NCBI Taxonomy" id="34613"/>
    <lineage>
        <taxon>Eukaryota</taxon>
        <taxon>Metazoa</taxon>
        <taxon>Ecdysozoa</taxon>
        <taxon>Arthropoda</taxon>
        <taxon>Chelicerata</taxon>
        <taxon>Arachnida</taxon>
        <taxon>Acari</taxon>
        <taxon>Parasitiformes</taxon>
        <taxon>Ixodida</taxon>
        <taxon>Ixodoidea</taxon>
        <taxon>Ixodidae</taxon>
        <taxon>Ixodinae</taxon>
        <taxon>Ixodes</taxon>
    </lineage>
</organism>
<evidence type="ECO:0000256" key="13">
    <source>
        <dbReference type="ARBA" id="ARBA00049494"/>
    </source>
</evidence>
<keyword evidence="9" id="KW-0274">FAD</keyword>
<evidence type="ECO:0000256" key="3">
    <source>
        <dbReference type="ARBA" id="ARBA00012393"/>
    </source>
</evidence>
<dbReference type="GO" id="GO:0003919">
    <property type="term" value="F:FMN adenylyltransferase activity"/>
    <property type="evidence" value="ECO:0007669"/>
    <property type="project" value="UniProtKB-EC"/>
</dbReference>
<evidence type="ECO:0000256" key="8">
    <source>
        <dbReference type="ARBA" id="ARBA00022741"/>
    </source>
</evidence>
<dbReference type="FunFam" id="3.40.980.10:FF:000038">
    <property type="entry name" value="Uncharacterized protein"/>
    <property type="match status" value="1"/>
</dbReference>
<dbReference type="SUPFAM" id="SSF53218">
    <property type="entry name" value="Molybdenum cofactor biosynthesis proteins"/>
    <property type="match status" value="1"/>
</dbReference>
<feature type="domain" description="MoaB/Mog" evidence="14">
    <location>
        <begin position="33"/>
        <end position="200"/>
    </location>
</feature>
<sequence length="509" mass="56839">MLATFKRCAGVSPLTCFFLRRWCRMSSGGNTAGIIVIGDEILRGDIADTNVFHICSRLRALGIRVERVSIIPDIVPVIAEEVKKFSDAYRYVFTSGGVGPTHDDVTYESVARAFGEELFVHPGVLELCLSFYGPKAVDNGAVYKFATIPKSSKVLFGTMQRPGRVIRLPLVCTKNVYMLPGIPKALEALFPLFLNECTENGHTAMTIAELFVNSDEVSITALLNKAVEQFKDKVKIGSYPSLDNNYYSVRLVLEGESEDDVASAKNFLIQNLPANTVISFDRYPLNNAWEKVSALANKMPHVASAIKIIEKAIDQYGVEGICVGFSGGKDCTVLLHMVYAVLQKKCAEQDKPKIQCLFMCGKNMWPDTISFIQKTAEIYGCDLQTLSCTCYKDAVREYLRLKPNVKAFLLGNRSTDPGGDKLKPFIPTDQGWPPAMRVFPVLDWGYKDVWKFIRDLSIPYCALYDQGYSSIGENEAPNEVLIYWDSKGARRFKPAYMLEDSKLERSGRK</sequence>
<comment type="pathway">
    <text evidence="1">Cofactor biosynthesis; FAD biosynthesis; FAD from FMN: step 1/1.</text>
</comment>
<keyword evidence="4" id="KW-0285">Flavoprotein</keyword>
<evidence type="ECO:0000256" key="12">
    <source>
        <dbReference type="ARBA" id="ARBA00031871"/>
    </source>
</evidence>
<dbReference type="CDD" id="cd00885">
    <property type="entry name" value="cinA"/>
    <property type="match status" value="1"/>
</dbReference>
<comment type="catalytic activity">
    <reaction evidence="13">
        <text>FMN + ATP + H(+) = FAD + diphosphate</text>
        <dbReference type="Rhea" id="RHEA:17237"/>
        <dbReference type="ChEBI" id="CHEBI:15378"/>
        <dbReference type="ChEBI" id="CHEBI:30616"/>
        <dbReference type="ChEBI" id="CHEBI:33019"/>
        <dbReference type="ChEBI" id="CHEBI:57692"/>
        <dbReference type="ChEBI" id="CHEBI:58210"/>
        <dbReference type="EC" id="2.7.7.2"/>
    </reaction>
</comment>
<proteinExistence type="evidence at transcript level"/>
<evidence type="ECO:0000256" key="9">
    <source>
        <dbReference type="ARBA" id="ARBA00022827"/>
    </source>
</evidence>
<dbReference type="Gene3D" id="3.40.50.620">
    <property type="entry name" value="HUPs"/>
    <property type="match status" value="1"/>
</dbReference>
<dbReference type="PANTHER" id="PTHR23293:SF9">
    <property type="entry name" value="FAD SYNTHASE"/>
    <property type="match status" value="1"/>
</dbReference>
<dbReference type="Pfam" id="PF00994">
    <property type="entry name" value="MoCF_biosynth"/>
    <property type="match status" value="1"/>
</dbReference>
<dbReference type="AlphaFoldDB" id="V5IBP1"/>
<dbReference type="CDD" id="cd23948">
    <property type="entry name" value="FAD_synthase"/>
    <property type="match status" value="1"/>
</dbReference>
<dbReference type="InterPro" id="IPR001453">
    <property type="entry name" value="MoaB/Mog_dom"/>
</dbReference>
<evidence type="ECO:0000256" key="6">
    <source>
        <dbReference type="ARBA" id="ARBA00022679"/>
    </source>
</evidence>
<evidence type="ECO:0000256" key="1">
    <source>
        <dbReference type="ARBA" id="ARBA00004726"/>
    </source>
</evidence>
<evidence type="ECO:0000256" key="5">
    <source>
        <dbReference type="ARBA" id="ARBA00022643"/>
    </source>
</evidence>
<comment type="similarity">
    <text evidence="2">In the N-terminal section; belongs to the MoaB/Mog family.</text>
</comment>
<evidence type="ECO:0000259" key="14">
    <source>
        <dbReference type="SMART" id="SM00852"/>
    </source>
</evidence>
<dbReference type="InterPro" id="IPR036425">
    <property type="entry name" value="MoaB/Mog-like_dom_sf"/>
</dbReference>
<dbReference type="Gene3D" id="3.40.980.10">
    <property type="entry name" value="MoaB/Mog-like domain"/>
    <property type="match status" value="1"/>
</dbReference>
<dbReference type="InterPro" id="IPR002500">
    <property type="entry name" value="PAPS_reduct_dom"/>
</dbReference>
<evidence type="ECO:0000256" key="11">
    <source>
        <dbReference type="ARBA" id="ARBA00031145"/>
    </source>
</evidence>
<dbReference type="Pfam" id="PF01507">
    <property type="entry name" value="PAPS_reduct"/>
    <property type="match status" value="2"/>
</dbReference>
<accession>V5IBP1</accession>
<dbReference type="SMART" id="SM00852">
    <property type="entry name" value="MoCF_biosynth"/>
    <property type="match status" value="1"/>
</dbReference>
<evidence type="ECO:0000256" key="10">
    <source>
        <dbReference type="ARBA" id="ARBA00022840"/>
    </source>
</evidence>
<keyword evidence="6 15" id="KW-0808">Transferase</keyword>
<dbReference type="InterPro" id="IPR014729">
    <property type="entry name" value="Rossmann-like_a/b/a_fold"/>
</dbReference>
<dbReference type="SUPFAM" id="SSF52402">
    <property type="entry name" value="Adenine nucleotide alpha hydrolases-like"/>
    <property type="match status" value="1"/>
</dbReference>
<evidence type="ECO:0000256" key="4">
    <source>
        <dbReference type="ARBA" id="ARBA00022630"/>
    </source>
</evidence>
<dbReference type="GO" id="GO:0006747">
    <property type="term" value="P:FAD biosynthetic process"/>
    <property type="evidence" value="ECO:0007669"/>
    <property type="project" value="TreeGrafter"/>
</dbReference>